<name>A0A8X6NEJ3_NEPPI</name>
<evidence type="ECO:0000313" key="1">
    <source>
        <dbReference type="EMBL" id="GFT10763.1"/>
    </source>
</evidence>
<reference evidence="1" key="1">
    <citation type="submission" date="2020-08" db="EMBL/GenBank/DDBJ databases">
        <title>Multicomponent nature underlies the extraordinary mechanical properties of spider dragline silk.</title>
        <authorList>
            <person name="Kono N."/>
            <person name="Nakamura H."/>
            <person name="Mori M."/>
            <person name="Yoshida Y."/>
            <person name="Ohtoshi R."/>
            <person name="Malay A.D."/>
            <person name="Moran D.A.P."/>
            <person name="Tomita M."/>
            <person name="Numata K."/>
            <person name="Arakawa K."/>
        </authorList>
    </citation>
    <scope>NUCLEOTIDE SEQUENCE</scope>
</reference>
<gene>
    <name evidence="1" type="ORF">NPIL_216191</name>
</gene>
<protein>
    <submittedName>
        <fullName evidence="1">Uncharacterized protein</fullName>
    </submittedName>
</protein>
<evidence type="ECO:0000313" key="2">
    <source>
        <dbReference type="Proteomes" id="UP000887013"/>
    </source>
</evidence>
<accession>A0A8X6NEJ3</accession>
<comment type="caution">
    <text evidence="1">The sequence shown here is derived from an EMBL/GenBank/DDBJ whole genome shotgun (WGS) entry which is preliminary data.</text>
</comment>
<dbReference type="EMBL" id="BMAW01008854">
    <property type="protein sequence ID" value="GFT10763.1"/>
    <property type="molecule type" value="Genomic_DNA"/>
</dbReference>
<keyword evidence="2" id="KW-1185">Reference proteome</keyword>
<sequence>MVVSRDQWSQQKNWGSSFIARIPPPIPREEKDPTHGICCLEINIKCMGSRICSKNGWNNWEFLFFLTYSKESESTGLIHTELLQSESNLQNVNSYLRLH</sequence>
<dbReference type="Proteomes" id="UP000887013">
    <property type="component" value="Unassembled WGS sequence"/>
</dbReference>
<dbReference type="AlphaFoldDB" id="A0A8X6NEJ3"/>
<proteinExistence type="predicted"/>
<organism evidence="1 2">
    <name type="scientific">Nephila pilipes</name>
    <name type="common">Giant wood spider</name>
    <name type="synonym">Nephila maculata</name>
    <dbReference type="NCBI Taxonomy" id="299642"/>
    <lineage>
        <taxon>Eukaryota</taxon>
        <taxon>Metazoa</taxon>
        <taxon>Ecdysozoa</taxon>
        <taxon>Arthropoda</taxon>
        <taxon>Chelicerata</taxon>
        <taxon>Arachnida</taxon>
        <taxon>Araneae</taxon>
        <taxon>Araneomorphae</taxon>
        <taxon>Entelegynae</taxon>
        <taxon>Araneoidea</taxon>
        <taxon>Nephilidae</taxon>
        <taxon>Nephila</taxon>
    </lineage>
</organism>